<proteinExistence type="predicted"/>
<sequence length="192" mass="20847">MKKFFIPVLLFLFFAKGFSQTEKGRFALSGATNLGFLSSTTSVAVDSGRGSAVKTKTANLQAAMAYFIVKDLAVGINGGIVYNRTEPDNNSPYFHNWSASVVPSITYFIPVGGRLRPQLSAGAGYTWVFKDKTDAEGITFHVSPAVSYFPNRNFSFDLGVQYAHLQLKDKETGNSSQTQNIIGLAAGVSVYF</sequence>
<dbReference type="EMBL" id="JAOTPL010000005">
    <property type="protein sequence ID" value="MCU7693888.1"/>
    <property type="molecule type" value="Genomic_DNA"/>
</dbReference>
<organism evidence="1 2">
    <name type="scientific">Haoranjiania flava</name>
    <dbReference type="NCBI Taxonomy" id="1856322"/>
    <lineage>
        <taxon>Bacteria</taxon>
        <taxon>Pseudomonadati</taxon>
        <taxon>Bacteroidota</taxon>
        <taxon>Chitinophagia</taxon>
        <taxon>Chitinophagales</taxon>
        <taxon>Chitinophagaceae</taxon>
        <taxon>Haoranjiania</taxon>
    </lineage>
</organism>
<keyword evidence="2" id="KW-1185">Reference proteome</keyword>
<comment type="caution">
    <text evidence="1">The sequence shown here is derived from an EMBL/GenBank/DDBJ whole genome shotgun (WGS) entry which is preliminary data.</text>
</comment>
<reference evidence="1" key="1">
    <citation type="submission" date="2022-10" db="EMBL/GenBank/DDBJ databases">
        <authorList>
            <person name="Kim H.S."/>
            <person name="Kim J.-S."/>
            <person name="Suh M.K."/>
            <person name="Eom M.K."/>
            <person name="Lee J.-S."/>
        </authorList>
    </citation>
    <scope>NUCLEOTIDE SEQUENCE</scope>
    <source>
        <strain evidence="1">LIP-5</strain>
    </source>
</reference>
<evidence type="ECO:0000313" key="1">
    <source>
        <dbReference type="EMBL" id="MCU7693888.1"/>
    </source>
</evidence>
<dbReference type="Proteomes" id="UP001209317">
    <property type="component" value="Unassembled WGS sequence"/>
</dbReference>
<protein>
    <submittedName>
        <fullName evidence="1">Transporter</fullName>
    </submittedName>
</protein>
<evidence type="ECO:0000313" key="2">
    <source>
        <dbReference type="Proteomes" id="UP001209317"/>
    </source>
</evidence>
<dbReference type="Pfam" id="PF13557">
    <property type="entry name" value="Phenol_MetA_deg"/>
    <property type="match status" value="1"/>
</dbReference>
<dbReference type="RefSeq" id="WP_263037376.1">
    <property type="nucleotide sequence ID" value="NZ_JAOTPL010000005.1"/>
</dbReference>
<dbReference type="SUPFAM" id="SSF56925">
    <property type="entry name" value="OMPA-like"/>
    <property type="match status" value="1"/>
</dbReference>
<dbReference type="InterPro" id="IPR011250">
    <property type="entry name" value="OMP/PagP_B-barrel"/>
</dbReference>
<dbReference type="Gene3D" id="2.40.160.20">
    <property type="match status" value="1"/>
</dbReference>
<name>A0AAE3IL94_9BACT</name>
<dbReference type="AlphaFoldDB" id="A0AAE3IL94"/>
<dbReference type="InterPro" id="IPR025737">
    <property type="entry name" value="FApF"/>
</dbReference>
<gene>
    <name evidence="1" type="ORF">OD355_05075</name>
</gene>
<accession>A0AAE3IL94</accession>